<reference evidence="2" key="1">
    <citation type="submission" date="2013-07" db="EMBL/GenBank/DDBJ databases">
        <title>The genome of an arbuscular mycorrhizal fungus provides insights into the evolution of the oldest plant symbiosis.</title>
        <authorList>
            <consortium name="DOE Joint Genome Institute"/>
            <person name="Tisserant E."/>
            <person name="Malbreil M."/>
            <person name="Kuo A."/>
            <person name="Kohler A."/>
            <person name="Symeonidi A."/>
            <person name="Balestrini R."/>
            <person name="Charron P."/>
            <person name="Duensing N."/>
            <person name="Frei-dit-Frey N."/>
            <person name="Gianinazzi-Pearson V."/>
            <person name="Gilbert B."/>
            <person name="Handa Y."/>
            <person name="Hijri M."/>
            <person name="Kaul R."/>
            <person name="Kawaguchi M."/>
            <person name="Krajinski F."/>
            <person name="Lammers P."/>
            <person name="Lapierre D."/>
            <person name="Masclaux F.G."/>
            <person name="Murat C."/>
            <person name="Morin E."/>
            <person name="Ndikumana S."/>
            <person name="Pagni M."/>
            <person name="Petitpierre D."/>
            <person name="Requena N."/>
            <person name="Rosikiewicz P."/>
            <person name="Riley R."/>
            <person name="Saito K."/>
            <person name="San Clemente H."/>
            <person name="Shapiro H."/>
            <person name="van Tuinen D."/>
            <person name="Becard G."/>
            <person name="Bonfante P."/>
            <person name="Paszkowski U."/>
            <person name="Shachar-Hill Y."/>
            <person name="Young J.P."/>
            <person name="Sanders I.R."/>
            <person name="Henrissat B."/>
            <person name="Rensing S.A."/>
            <person name="Grigoriev I.V."/>
            <person name="Corradi N."/>
            <person name="Roux C."/>
            <person name="Martin F."/>
        </authorList>
    </citation>
    <scope>NUCLEOTIDE SEQUENCE</scope>
    <source>
        <strain evidence="2">DAOM 197198</strain>
    </source>
</reference>
<gene>
    <name evidence="2" type="ORF">GLOINDRAFT_12893</name>
</gene>
<protein>
    <submittedName>
        <fullName evidence="2">Uncharacterized protein</fullName>
    </submittedName>
</protein>
<accession>U9SYD7</accession>
<proteinExistence type="predicted"/>
<name>U9SYD7_RHIID</name>
<dbReference type="AlphaFoldDB" id="U9SYD7"/>
<evidence type="ECO:0000256" key="1">
    <source>
        <dbReference type="SAM" id="MobiDB-lite"/>
    </source>
</evidence>
<feature type="compositionally biased region" description="Basic and acidic residues" evidence="1">
    <location>
        <begin position="108"/>
        <end position="119"/>
    </location>
</feature>
<sequence>MSFDERIIRGKRFGEMSFDEMNDPGKRIRRNVYSTKRPFDEISLQQNFPSAKWVSAKLTSAKRTTLRNNHDSNNYEGSLTLKNECFHIRAPVDFFQASSKDLKKQKRKDSSQKNKKESEGEAYDIFLFR</sequence>
<dbReference type="HOGENOM" id="CLU_1949975_0_0_1"/>
<organism evidence="2">
    <name type="scientific">Rhizophagus irregularis (strain DAOM 181602 / DAOM 197198 / MUCL 43194)</name>
    <name type="common">Arbuscular mycorrhizal fungus</name>
    <name type="synonym">Glomus intraradices</name>
    <dbReference type="NCBI Taxonomy" id="747089"/>
    <lineage>
        <taxon>Eukaryota</taxon>
        <taxon>Fungi</taxon>
        <taxon>Fungi incertae sedis</taxon>
        <taxon>Mucoromycota</taxon>
        <taxon>Glomeromycotina</taxon>
        <taxon>Glomeromycetes</taxon>
        <taxon>Glomerales</taxon>
        <taxon>Glomeraceae</taxon>
        <taxon>Rhizophagus</taxon>
    </lineage>
</organism>
<dbReference type="EMBL" id="KI300666">
    <property type="protein sequence ID" value="ERZ96165.1"/>
    <property type="molecule type" value="Genomic_DNA"/>
</dbReference>
<feature type="region of interest" description="Disordered" evidence="1">
    <location>
        <begin position="99"/>
        <end position="129"/>
    </location>
</feature>
<evidence type="ECO:0000313" key="2">
    <source>
        <dbReference type="EMBL" id="ERZ96165.1"/>
    </source>
</evidence>